<evidence type="ECO:0000313" key="2">
    <source>
        <dbReference type="Proteomes" id="UP001148629"/>
    </source>
</evidence>
<gene>
    <name evidence="1" type="ORF">NM208_g9105</name>
</gene>
<protein>
    <submittedName>
        <fullName evidence="1">Uncharacterized protein</fullName>
    </submittedName>
</protein>
<proteinExistence type="predicted"/>
<evidence type="ECO:0000313" key="1">
    <source>
        <dbReference type="EMBL" id="KAJ3530918.1"/>
    </source>
</evidence>
<keyword evidence="2" id="KW-1185">Reference proteome</keyword>
<sequence>MQSFEYNLKTPRVIFGAGTLSQLPEELTRLSSVRPLILSTPEQAQQALDVSAILKQQVAGTYTKARMHTPLDITQEALGVLLNSQGDAIISVGGGSTIGLGKALSIRSGLSHIAIPTTYAGSEVTPILGETIDGRKKTRTDPKILPSLVIYDVDLTLSLPAPLTATSAINSIAHATEAIYAKNSNPIICLLAQEGVRALARVLPTLIEHPKSPEARASALYGAWLCGICLGNTTMALHHKLCHVIGGLLDLPHAQTHAVILPHALSYNAPKGTEASRLLAEALPDSGGEAIQGLNVLLRKAKVGRSLKELGMQEDDIDKVADAAMLAPYWNPRDFNRSVIRELVRRAWAGEEAREGL</sequence>
<dbReference type="Proteomes" id="UP001148629">
    <property type="component" value="Unassembled WGS sequence"/>
</dbReference>
<reference evidence="1" key="1">
    <citation type="submission" date="2022-08" db="EMBL/GenBank/DDBJ databases">
        <title>Genome Sequence of Fusarium decemcellulare.</title>
        <authorList>
            <person name="Buettner E."/>
        </authorList>
    </citation>
    <scope>NUCLEOTIDE SEQUENCE</scope>
    <source>
        <strain evidence="1">Babe19</strain>
    </source>
</reference>
<dbReference type="EMBL" id="JANRMS010001116">
    <property type="protein sequence ID" value="KAJ3530918.1"/>
    <property type="molecule type" value="Genomic_DNA"/>
</dbReference>
<accession>A0ACC1S333</accession>
<comment type="caution">
    <text evidence="1">The sequence shown here is derived from an EMBL/GenBank/DDBJ whole genome shotgun (WGS) entry which is preliminary data.</text>
</comment>
<name>A0ACC1S333_9HYPO</name>
<organism evidence="1 2">
    <name type="scientific">Fusarium decemcellulare</name>
    <dbReference type="NCBI Taxonomy" id="57161"/>
    <lineage>
        <taxon>Eukaryota</taxon>
        <taxon>Fungi</taxon>
        <taxon>Dikarya</taxon>
        <taxon>Ascomycota</taxon>
        <taxon>Pezizomycotina</taxon>
        <taxon>Sordariomycetes</taxon>
        <taxon>Hypocreomycetidae</taxon>
        <taxon>Hypocreales</taxon>
        <taxon>Nectriaceae</taxon>
        <taxon>Fusarium</taxon>
        <taxon>Fusarium decemcellulare species complex</taxon>
    </lineage>
</organism>